<dbReference type="InterPro" id="IPR006204">
    <property type="entry name" value="GHMP_kinase_N_dom"/>
</dbReference>
<dbReference type="Gene3D" id="3.30.70.890">
    <property type="entry name" value="GHMP kinase, C-terminal domain"/>
    <property type="match status" value="1"/>
</dbReference>
<dbReference type="GO" id="GO:0004335">
    <property type="term" value="F:galactokinase activity"/>
    <property type="evidence" value="ECO:0007669"/>
    <property type="project" value="UniProtKB-EC"/>
</dbReference>
<dbReference type="InterPro" id="IPR036554">
    <property type="entry name" value="GHMP_kinase_C_sf"/>
</dbReference>
<dbReference type="RefSeq" id="WP_357976308.1">
    <property type="nucleotide sequence ID" value="NZ_JBFAIH010000004.1"/>
</dbReference>
<dbReference type="SUPFAM" id="SSF55060">
    <property type="entry name" value="GHMP Kinase, C-terminal domain"/>
    <property type="match status" value="1"/>
</dbReference>
<evidence type="ECO:0000313" key="11">
    <source>
        <dbReference type="EMBL" id="MEV0362951.1"/>
    </source>
</evidence>
<gene>
    <name evidence="11" type="primary">galK</name>
    <name evidence="11" type="ORF">AB0H72_09635</name>
</gene>
<dbReference type="PANTHER" id="PTHR10457:SF7">
    <property type="entry name" value="GALACTOKINASE-RELATED"/>
    <property type="match status" value="1"/>
</dbReference>
<dbReference type="InterPro" id="IPR006203">
    <property type="entry name" value="GHMP_knse_ATP-bd_CS"/>
</dbReference>
<dbReference type="Pfam" id="PF08544">
    <property type="entry name" value="GHMP_kinases_C"/>
    <property type="match status" value="1"/>
</dbReference>
<dbReference type="EC" id="2.7.1.6" evidence="7"/>
<dbReference type="PIRSF" id="PIRSF000530">
    <property type="entry name" value="Galactokinase"/>
    <property type="match status" value="1"/>
</dbReference>
<evidence type="ECO:0000259" key="8">
    <source>
        <dbReference type="Pfam" id="PF00288"/>
    </source>
</evidence>
<accession>A0ABV3F5H2</accession>
<keyword evidence="12" id="KW-1185">Reference proteome</keyword>
<evidence type="ECO:0000256" key="2">
    <source>
        <dbReference type="ARBA" id="ARBA00022679"/>
    </source>
</evidence>
<dbReference type="PANTHER" id="PTHR10457">
    <property type="entry name" value="MEVALONATE KINASE/GALACTOKINASE"/>
    <property type="match status" value="1"/>
</dbReference>
<comment type="caution">
    <text evidence="11">The sequence shown here is derived from an EMBL/GenBank/DDBJ whole genome shotgun (WGS) entry which is preliminary data.</text>
</comment>
<dbReference type="InterPro" id="IPR019741">
    <property type="entry name" value="Galactokinase_CS"/>
</dbReference>
<evidence type="ECO:0000256" key="3">
    <source>
        <dbReference type="ARBA" id="ARBA00022741"/>
    </source>
</evidence>
<dbReference type="Proteomes" id="UP001551658">
    <property type="component" value="Unassembled WGS sequence"/>
</dbReference>
<dbReference type="InterPro" id="IPR019539">
    <property type="entry name" value="GalKase_N"/>
</dbReference>
<dbReference type="InterPro" id="IPR020568">
    <property type="entry name" value="Ribosomal_Su5_D2-typ_SF"/>
</dbReference>
<dbReference type="NCBIfam" id="TIGR00131">
    <property type="entry name" value="gal_kin"/>
    <property type="match status" value="1"/>
</dbReference>
<dbReference type="PRINTS" id="PR00473">
    <property type="entry name" value="GALCTOKINASE"/>
</dbReference>
<dbReference type="InterPro" id="IPR013750">
    <property type="entry name" value="GHMP_kinase_C_dom"/>
</dbReference>
<reference evidence="11 12" key="1">
    <citation type="submission" date="2024-06" db="EMBL/GenBank/DDBJ databases">
        <title>The Natural Products Discovery Center: Release of the First 8490 Sequenced Strains for Exploring Actinobacteria Biosynthetic Diversity.</title>
        <authorList>
            <person name="Kalkreuter E."/>
            <person name="Kautsar S.A."/>
            <person name="Yang D."/>
            <person name="Bader C.D."/>
            <person name="Teijaro C.N."/>
            <person name="Fluegel L."/>
            <person name="Davis C.M."/>
            <person name="Simpson J.R."/>
            <person name="Lauterbach L."/>
            <person name="Steele A.D."/>
            <person name="Gui C."/>
            <person name="Meng S."/>
            <person name="Li G."/>
            <person name="Viehrig K."/>
            <person name="Ye F."/>
            <person name="Su P."/>
            <person name="Kiefer A.F."/>
            <person name="Nichols A."/>
            <person name="Cepeda A.J."/>
            <person name="Yan W."/>
            <person name="Fan B."/>
            <person name="Jiang Y."/>
            <person name="Adhikari A."/>
            <person name="Zheng C.-J."/>
            <person name="Schuster L."/>
            <person name="Cowan T.M."/>
            <person name="Smanski M.J."/>
            <person name="Chevrette M.G."/>
            <person name="De Carvalho L.P.S."/>
            <person name="Shen B."/>
        </authorList>
    </citation>
    <scope>NUCLEOTIDE SEQUENCE [LARGE SCALE GENOMIC DNA]</scope>
    <source>
        <strain evidence="11 12">NPDC050671</strain>
    </source>
</reference>
<evidence type="ECO:0000259" key="9">
    <source>
        <dbReference type="Pfam" id="PF08544"/>
    </source>
</evidence>
<evidence type="ECO:0000256" key="1">
    <source>
        <dbReference type="ARBA" id="ARBA00006566"/>
    </source>
</evidence>
<keyword evidence="6" id="KW-0299">Galactose metabolism</keyword>
<protein>
    <recommendedName>
        <fullName evidence="7">Galactokinase</fullName>
        <ecNumber evidence="7">2.7.1.6</ecNumber>
    </recommendedName>
</protein>
<dbReference type="InterPro" id="IPR000705">
    <property type="entry name" value="Galactokinase"/>
</dbReference>
<evidence type="ECO:0000256" key="6">
    <source>
        <dbReference type="ARBA" id="ARBA00023144"/>
    </source>
</evidence>
<dbReference type="Pfam" id="PF10509">
    <property type="entry name" value="GalKase_gal_bdg"/>
    <property type="match status" value="1"/>
</dbReference>
<dbReference type="Gene3D" id="3.30.230.10">
    <property type="match status" value="1"/>
</dbReference>
<dbReference type="PROSITE" id="PS00627">
    <property type="entry name" value="GHMP_KINASES_ATP"/>
    <property type="match status" value="1"/>
</dbReference>
<evidence type="ECO:0000256" key="7">
    <source>
        <dbReference type="NCBIfam" id="TIGR00131"/>
    </source>
</evidence>
<proteinExistence type="inferred from homology"/>
<evidence type="ECO:0000256" key="5">
    <source>
        <dbReference type="ARBA" id="ARBA00022840"/>
    </source>
</evidence>
<keyword evidence="2 11" id="KW-0808">Transferase</keyword>
<dbReference type="InterPro" id="IPR014721">
    <property type="entry name" value="Ribsml_uS5_D2-typ_fold_subgr"/>
</dbReference>
<dbReference type="PRINTS" id="PR00959">
    <property type="entry name" value="MEVGALKINASE"/>
</dbReference>
<dbReference type="Pfam" id="PF00288">
    <property type="entry name" value="GHMP_kinases_N"/>
    <property type="match status" value="1"/>
</dbReference>
<keyword evidence="4" id="KW-0418">Kinase</keyword>
<feature type="domain" description="GHMP kinase N-terminal" evidence="8">
    <location>
        <begin position="92"/>
        <end position="174"/>
    </location>
</feature>
<evidence type="ECO:0000256" key="4">
    <source>
        <dbReference type="ARBA" id="ARBA00022777"/>
    </source>
</evidence>
<keyword evidence="3" id="KW-0547">Nucleotide-binding</keyword>
<keyword evidence="5" id="KW-0067">ATP-binding</keyword>
<evidence type="ECO:0000259" key="10">
    <source>
        <dbReference type="Pfam" id="PF10509"/>
    </source>
</evidence>
<feature type="domain" description="Galactokinase N-terminal" evidence="10">
    <location>
        <begin position="14"/>
        <end position="46"/>
    </location>
</feature>
<sequence>MTEREEYITPGGRRRWSAPGRVNLIGEHTDYNDGLVLPIAIPLVVTCEGVRHADDLVRVVSRQRPGEPVRLPAAALATERDLLPGWARYPLGVVAEFGRRGHEIAGLELDFDGAVPAGAGLSSSAALCCAAAVAVRDLCAPEVGDRELIDIARAAENDYVGAPTGILDQAASILCTAGHALYLDVRAFGAADSGGFEQIPFDLAATGLRLLVIDTGQTHEHAAGGYGARRAECAAAAAALGVASLRDIDDAGQLSGLTDPVLYRRARHVLSENDRVRTVAELLRSGADPREIGPLLDAGHDSLRADFEVSTEVLDAAVDAARTAGAYGSRMVGGGFGGSIIALVDTAAAGRVEREVRESLASKGFPDARTIEAVAGPGAGPVDPGGRVPG</sequence>
<keyword evidence="6" id="KW-0119">Carbohydrate metabolism</keyword>
<dbReference type="PROSITE" id="PS00106">
    <property type="entry name" value="GALACTOKINASE"/>
    <property type="match status" value="1"/>
</dbReference>
<dbReference type="EMBL" id="JBFAIH010000004">
    <property type="protein sequence ID" value="MEV0362951.1"/>
    <property type="molecule type" value="Genomic_DNA"/>
</dbReference>
<feature type="domain" description="GHMP kinase C-terminal" evidence="9">
    <location>
        <begin position="285"/>
        <end position="360"/>
    </location>
</feature>
<dbReference type="SUPFAM" id="SSF54211">
    <property type="entry name" value="Ribosomal protein S5 domain 2-like"/>
    <property type="match status" value="1"/>
</dbReference>
<organism evidence="11 12">
    <name type="scientific">Nocardia fusca</name>
    <dbReference type="NCBI Taxonomy" id="941183"/>
    <lineage>
        <taxon>Bacteria</taxon>
        <taxon>Bacillati</taxon>
        <taxon>Actinomycetota</taxon>
        <taxon>Actinomycetes</taxon>
        <taxon>Mycobacteriales</taxon>
        <taxon>Nocardiaceae</taxon>
        <taxon>Nocardia</taxon>
    </lineage>
</organism>
<dbReference type="InterPro" id="IPR006206">
    <property type="entry name" value="Mevalonate/galactokinase"/>
</dbReference>
<evidence type="ECO:0000313" key="12">
    <source>
        <dbReference type="Proteomes" id="UP001551658"/>
    </source>
</evidence>
<name>A0ABV3F5H2_9NOCA</name>
<comment type="similarity">
    <text evidence="1">Belongs to the GHMP kinase family. GalK subfamily.</text>
</comment>